<dbReference type="EMBL" id="MN604016">
    <property type="protein sequence ID" value="QIQ08612.1"/>
    <property type="molecule type" value="Genomic_DNA"/>
</dbReference>
<sequence length="117" mass="13895">MVETDLTNHLEDGGFYIKLDFSKIINDLINFFPSTYTKNNVSLITAEQKNSLFHLWLSGCQRFGYSEYWFKLNNVYSKYQDDLYDSGNLEPNEIFQKLQEFYNNNYTLLTLLNESDE</sequence>
<protein>
    <submittedName>
        <fullName evidence="1">Uncharacterized protein</fullName>
    </submittedName>
</protein>
<reference evidence="1" key="1">
    <citation type="journal article" date="2020" name="MBio">
        <title>A New Family of DNA Viruses Causing Disease in Crustaceans from Diverse Aquatic Biomes.</title>
        <authorList>
            <person name="Subramaniam K."/>
            <person name="Behringer D.C."/>
            <person name="Bojko J."/>
            <person name="Yutin N."/>
            <person name="Clark A.S."/>
            <person name="Bateman K.S."/>
            <person name="van Aerle R."/>
            <person name="Bass D."/>
            <person name="Kerr R.C."/>
            <person name="Koonin E.V."/>
            <person name="Stentiford G.D."/>
            <person name="Waltzek T.B."/>
        </authorList>
    </citation>
    <scope>NUCLEOTIDE SEQUENCE</scope>
</reference>
<organism evidence="1">
    <name type="scientific">Dikerogammarus haemobaphes virus 1</name>
    <dbReference type="NCBI Taxonomy" id="2704946"/>
    <lineage>
        <taxon>Viruses</taxon>
    </lineage>
</organism>
<name>A0A6G9HDI4_9VIRU</name>
<evidence type="ECO:0000313" key="1">
    <source>
        <dbReference type="EMBL" id="QIQ08612.1"/>
    </source>
</evidence>
<proteinExistence type="predicted"/>
<gene>
    <name evidence="1" type="primary">ORF48</name>
</gene>
<accession>A0A6G9HDI4</accession>